<accession>T1KGX4</accession>
<dbReference type="AlphaFoldDB" id="T1KGX4"/>
<evidence type="ECO:0000313" key="1">
    <source>
        <dbReference type="EnsemblMetazoa" id="tetur11g02340.1"/>
    </source>
</evidence>
<dbReference type="EnsemblMetazoa" id="tetur11g02340.1">
    <property type="protein sequence ID" value="tetur11g02340.1"/>
    <property type="gene ID" value="tetur11g02340"/>
</dbReference>
<keyword evidence="2" id="KW-1185">Reference proteome</keyword>
<evidence type="ECO:0000313" key="2">
    <source>
        <dbReference type="Proteomes" id="UP000015104"/>
    </source>
</evidence>
<organism evidence="1 2">
    <name type="scientific">Tetranychus urticae</name>
    <name type="common">Two-spotted spider mite</name>
    <dbReference type="NCBI Taxonomy" id="32264"/>
    <lineage>
        <taxon>Eukaryota</taxon>
        <taxon>Metazoa</taxon>
        <taxon>Ecdysozoa</taxon>
        <taxon>Arthropoda</taxon>
        <taxon>Chelicerata</taxon>
        <taxon>Arachnida</taxon>
        <taxon>Acari</taxon>
        <taxon>Acariformes</taxon>
        <taxon>Trombidiformes</taxon>
        <taxon>Prostigmata</taxon>
        <taxon>Eleutherengona</taxon>
        <taxon>Raphignathae</taxon>
        <taxon>Tetranychoidea</taxon>
        <taxon>Tetranychidae</taxon>
        <taxon>Tetranychus</taxon>
    </lineage>
</organism>
<dbReference type="Proteomes" id="UP000015104">
    <property type="component" value="Unassembled WGS sequence"/>
</dbReference>
<reference evidence="1" key="2">
    <citation type="submission" date="2015-06" db="UniProtKB">
        <authorList>
            <consortium name="EnsemblMetazoa"/>
        </authorList>
    </citation>
    <scope>IDENTIFICATION</scope>
</reference>
<protein>
    <submittedName>
        <fullName evidence="1">Uncharacterized protein</fullName>
    </submittedName>
</protein>
<sequence length="43" mass="4511">MIKLSQFTCLCTLRCALLVNEIRKVTCKGIAVIGASGGGNEAK</sequence>
<name>T1KGX4_TETUR</name>
<proteinExistence type="predicted"/>
<dbReference type="HOGENOM" id="CLU_3242774_0_0_1"/>
<reference evidence="2" key="1">
    <citation type="submission" date="2011-08" db="EMBL/GenBank/DDBJ databases">
        <authorList>
            <person name="Rombauts S."/>
        </authorList>
    </citation>
    <scope>NUCLEOTIDE SEQUENCE</scope>
    <source>
        <strain evidence="2">London</strain>
    </source>
</reference>
<dbReference type="EMBL" id="CAEY01000072">
    <property type="status" value="NOT_ANNOTATED_CDS"/>
    <property type="molecule type" value="Genomic_DNA"/>
</dbReference>